<gene>
    <name evidence="2" type="ORF">SAMN02745752_00650</name>
</gene>
<dbReference type="Proteomes" id="UP000182350">
    <property type="component" value="Unassembled WGS sequence"/>
</dbReference>
<organism evidence="2 3">
    <name type="scientific">Marinospirillum alkaliphilum DSM 21637</name>
    <dbReference type="NCBI Taxonomy" id="1122209"/>
    <lineage>
        <taxon>Bacteria</taxon>
        <taxon>Pseudomonadati</taxon>
        <taxon>Pseudomonadota</taxon>
        <taxon>Gammaproteobacteria</taxon>
        <taxon>Oceanospirillales</taxon>
        <taxon>Oceanospirillaceae</taxon>
        <taxon>Marinospirillum</taxon>
    </lineage>
</organism>
<dbReference type="RefSeq" id="WP_072324914.1">
    <property type="nucleotide sequence ID" value="NZ_FPJW01000002.1"/>
</dbReference>
<evidence type="ECO:0000313" key="2">
    <source>
        <dbReference type="EMBL" id="SFX17362.1"/>
    </source>
</evidence>
<sequence length="100" mass="11256">MILRQLLLASVLLLPLAAQAHYPVMDCSRMGDEIACRIGFSDGTLAHGSEVVMYSYGEEVIHRVRADNSSTARFPWHDGEFFIQFDAGHEDPAEFDHVEF</sequence>
<dbReference type="OrthoDB" id="363007at2"/>
<feature type="signal peptide" evidence="1">
    <location>
        <begin position="1"/>
        <end position="20"/>
    </location>
</feature>
<evidence type="ECO:0000313" key="3">
    <source>
        <dbReference type="Proteomes" id="UP000182350"/>
    </source>
</evidence>
<protein>
    <submittedName>
        <fullName evidence="2">Uncharacterized protein</fullName>
    </submittedName>
</protein>
<dbReference type="STRING" id="1122209.SAMN02745752_00650"/>
<keyword evidence="1" id="KW-0732">Signal</keyword>
<accession>A0A1K1UWX7</accession>
<dbReference type="AlphaFoldDB" id="A0A1K1UWX7"/>
<evidence type="ECO:0000256" key="1">
    <source>
        <dbReference type="SAM" id="SignalP"/>
    </source>
</evidence>
<proteinExistence type="predicted"/>
<keyword evidence="3" id="KW-1185">Reference proteome</keyword>
<feature type="chain" id="PRO_5013040891" evidence="1">
    <location>
        <begin position="21"/>
        <end position="100"/>
    </location>
</feature>
<reference evidence="2 3" key="1">
    <citation type="submission" date="2016-11" db="EMBL/GenBank/DDBJ databases">
        <authorList>
            <person name="Jaros S."/>
            <person name="Januszkiewicz K."/>
            <person name="Wedrychowicz H."/>
        </authorList>
    </citation>
    <scope>NUCLEOTIDE SEQUENCE [LARGE SCALE GENOMIC DNA]</scope>
    <source>
        <strain evidence="2 3">DSM 21637</strain>
    </source>
</reference>
<dbReference type="EMBL" id="FPJW01000002">
    <property type="protein sequence ID" value="SFX17362.1"/>
    <property type="molecule type" value="Genomic_DNA"/>
</dbReference>
<name>A0A1K1UWX7_9GAMM</name>